<feature type="region of interest" description="Disordered" evidence="1">
    <location>
        <begin position="198"/>
        <end position="252"/>
    </location>
</feature>
<dbReference type="EMBL" id="CP002379">
    <property type="protein sequence ID" value="ADX72575.1"/>
    <property type="molecule type" value="Genomic_DNA"/>
</dbReference>
<dbReference type="SUPFAM" id="SSF47240">
    <property type="entry name" value="Ferritin-like"/>
    <property type="match status" value="1"/>
</dbReference>
<dbReference type="eggNOG" id="ENOG5033HJF">
    <property type="taxonomic scope" value="Bacteria"/>
</dbReference>
<dbReference type="KEGG" id="apn:Asphe3_14010"/>
<dbReference type="Proteomes" id="UP000008639">
    <property type="component" value="Chromosome"/>
</dbReference>
<protein>
    <recommendedName>
        <fullName evidence="3">DUF4439 domain-containing protein</fullName>
    </recommendedName>
</protein>
<feature type="compositionally biased region" description="Pro residues" evidence="1">
    <location>
        <begin position="212"/>
        <end position="228"/>
    </location>
</feature>
<feature type="region of interest" description="Disordered" evidence="1">
    <location>
        <begin position="101"/>
        <end position="135"/>
    </location>
</feature>
<gene>
    <name evidence="4" type="ordered locus">Asphe3_14010</name>
</gene>
<dbReference type="Pfam" id="PF14530">
    <property type="entry name" value="DUF4439"/>
    <property type="match status" value="1"/>
</dbReference>
<keyword evidence="2" id="KW-1133">Transmembrane helix</keyword>
<reference evidence="4 5" key="1">
    <citation type="journal article" date="2011" name="Stand. Genomic Sci.">
        <title>Complete genome sequence of Arthrobacter phenanthrenivorans type strain (Sphe3).</title>
        <authorList>
            <person name="Kallimanis A."/>
            <person name="Labutti K.M."/>
            <person name="Lapidus A."/>
            <person name="Clum A."/>
            <person name="Lykidis A."/>
            <person name="Mavromatis K."/>
            <person name="Pagani I."/>
            <person name="Liolios K."/>
            <person name="Ivanova N."/>
            <person name="Goodwin L."/>
            <person name="Pitluck S."/>
            <person name="Chen A."/>
            <person name="Palaniappan K."/>
            <person name="Markowitz V."/>
            <person name="Bristow J."/>
            <person name="Velentzas A.D."/>
            <person name="Perisynakis A."/>
            <person name="Ouzounis C.C."/>
            <person name="Kyrpides N.C."/>
            <person name="Koukkou A.I."/>
            <person name="Drainas C."/>
        </authorList>
    </citation>
    <scope>NUCLEOTIDE SEQUENCE [LARGE SCALE GENOMIC DNA]</scope>
    <source>
        <strain evidence="5">DSM 18606 / JCM 16027 / LMG 23796 / Sphe3</strain>
    </source>
</reference>
<dbReference type="AlphaFoldDB" id="F0M7C1"/>
<dbReference type="RefSeq" id="WP_013600514.1">
    <property type="nucleotide sequence ID" value="NC_015145.1"/>
</dbReference>
<proteinExistence type="predicted"/>
<organism evidence="4 5">
    <name type="scientific">Pseudarthrobacter phenanthrenivorans (strain DSM 18606 / JCM 16027 / LMG 23796 / Sphe3)</name>
    <name type="common">Arthrobacter phenanthrenivorans</name>
    <dbReference type="NCBI Taxonomy" id="930171"/>
    <lineage>
        <taxon>Bacteria</taxon>
        <taxon>Bacillati</taxon>
        <taxon>Actinomycetota</taxon>
        <taxon>Actinomycetes</taxon>
        <taxon>Micrococcales</taxon>
        <taxon>Micrococcaceae</taxon>
        <taxon>Pseudarthrobacter</taxon>
    </lineage>
</organism>
<evidence type="ECO:0000256" key="2">
    <source>
        <dbReference type="SAM" id="Phobius"/>
    </source>
</evidence>
<dbReference type="HOGENOM" id="CLU_697644_0_0_11"/>
<evidence type="ECO:0000259" key="3">
    <source>
        <dbReference type="Pfam" id="PF14530"/>
    </source>
</evidence>
<dbReference type="InterPro" id="IPR012347">
    <property type="entry name" value="Ferritin-like"/>
</dbReference>
<feature type="domain" description="DUF4439" evidence="3">
    <location>
        <begin position="267"/>
        <end position="394"/>
    </location>
</feature>
<dbReference type="InterPro" id="IPR029447">
    <property type="entry name" value="DUF4439"/>
</dbReference>
<feature type="compositionally biased region" description="Low complexity" evidence="1">
    <location>
        <begin position="198"/>
        <end position="211"/>
    </location>
</feature>
<sequence precursor="true">MKDDNRENRPILRYFRYAVISFTLFLVLSLGFTLIPAEPPAPADPPFSEQARRAALADSLDLLAAARQTAEAAGADTAASPAADATVTLLTLQARALVSPSESSLPDAATAPASSLSSPSAASEGTAPAPEPTTAATPADLAAALSTSGLQRLRDAETADGGMARLLAGAGTAQLLAAGKLAAASGVALETLPHAAAAAPGGSTAVGSPASTPGPTPSDCPSPHPVPTGLPATGSPAPAAAPATDGDAPASARPALPALQASALGAALSAAGAAEHQGVYAYQAALPRLAPDQTLIAQGFLEQHQELASEAAAHARAACLEPATQQPGYVLDPGFLAAPAAGLAALELAALPVYGDLVAHADSDVRKWAIAALQSTARRAVQWGGDPGPVPGIALDPEQLPGLSAAPTASPAPKVAPGGF</sequence>
<evidence type="ECO:0000313" key="4">
    <source>
        <dbReference type="EMBL" id="ADX72575.1"/>
    </source>
</evidence>
<feature type="compositionally biased region" description="Low complexity" evidence="1">
    <location>
        <begin position="231"/>
        <end position="252"/>
    </location>
</feature>
<accession>F0M7C1</accession>
<dbReference type="InterPro" id="IPR009078">
    <property type="entry name" value="Ferritin-like_SF"/>
</dbReference>
<name>F0M7C1_PSEPM</name>
<keyword evidence="2" id="KW-0812">Transmembrane</keyword>
<dbReference type="Gene3D" id="1.20.1260.10">
    <property type="match status" value="1"/>
</dbReference>
<feature type="region of interest" description="Disordered" evidence="1">
    <location>
        <begin position="394"/>
        <end position="420"/>
    </location>
</feature>
<feature type="compositionally biased region" description="Low complexity" evidence="1">
    <location>
        <begin position="103"/>
        <end position="135"/>
    </location>
</feature>
<feature type="transmembrane region" description="Helical" evidence="2">
    <location>
        <begin position="14"/>
        <end position="35"/>
    </location>
</feature>
<evidence type="ECO:0000313" key="5">
    <source>
        <dbReference type="Proteomes" id="UP000008639"/>
    </source>
</evidence>
<evidence type="ECO:0000256" key="1">
    <source>
        <dbReference type="SAM" id="MobiDB-lite"/>
    </source>
</evidence>
<dbReference type="STRING" id="930171.Asphe3_14010"/>
<keyword evidence="2" id="KW-0472">Membrane</keyword>